<evidence type="ECO:0000313" key="2">
    <source>
        <dbReference type="EMBL" id="MXN17266.1"/>
    </source>
</evidence>
<keyword evidence="3" id="KW-1185">Reference proteome</keyword>
<evidence type="ECO:0000313" key="3">
    <source>
        <dbReference type="Proteomes" id="UP000477911"/>
    </source>
</evidence>
<dbReference type="Proteomes" id="UP000477911">
    <property type="component" value="Unassembled WGS sequence"/>
</dbReference>
<organism evidence="2 3">
    <name type="scientific">Pseudooceanicola albus</name>
    <dbReference type="NCBI Taxonomy" id="2692189"/>
    <lineage>
        <taxon>Bacteria</taxon>
        <taxon>Pseudomonadati</taxon>
        <taxon>Pseudomonadota</taxon>
        <taxon>Alphaproteobacteria</taxon>
        <taxon>Rhodobacterales</taxon>
        <taxon>Paracoccaceae</taxon>
        <taxon>Pseudooceanicola</taxon>
    </lineage>
</organism>
<dbReference type="InterPro" id="IPR044922">
    <property type="entry name" value="DUF2063_N_sf"/>
</dbReference>
<proteinExistence type="predicted"/>
<dbReference type="Gene3D" id="1.10.150.690">
    <property type="entry name" value="DUF2063"/>
    <property type="match status" value="1"/>
</dbReference>
<feature type="domain" description="Putative DNA-binding" evidence="1">
    <location>
        <begin position="6"/>
        <end position="93"/>
    </location>
</feature>
<dbReference type="InterPro" id="IPR018640">
    <property type="entry name" value="DUF2063"/>
</dbReference>
<name>A0A6L7G1D5_9RHOB</name>
<dbReference type="Pfam" id="PF09836">
    <property type="entry name" value="DUF2063"/>
    <property type="match status" value="1"/>
</dbReference>
<dbReference type="AlphaFoldDB" id="A0A6L7G1D5"/>
<dbReference type="RefSeq" id="WP_160892370.1">
    <property type="nucleotide sequence ID" value="NZ_WUMU01000003.1"/>
</dbReference>
<gene>
    <name evidence="2" type="ORF">GR170_05420</name>
</gene>
<accession>A0A6L7G1D5</accession>
<comment type="caution">
    <text evidence="2">The sequence shown here is derived from an EMBL/GenBank/DDBJ whole genome shotgun (WGS) entry which is preliminary data.</text>
</comment>
<evidence type="ECO:0000259" key="1">
    <source>
        <dbReference type="Pfam" id="PF09836"/>
    </source>
</evidence>
<sequence>MSEGTLLSALRDPEGVLPSGLHDGRGGPATRRFAVYRNNIAVSLREAIVTGFPTLLALLGPRNMAQLARAFVQGHPPTSPVLLTYGTELPAFLDGFAPLATLPYLADAARLDLALRRAYHAADADPIPPEALGLLSQTDLGRAVLILAPAVQVLRSNWPLHDIWRLAHQDGPPPGAQAQDLLITRAHFDPACHALSPGAAAFLQACLEGRSAAEALEQARTEAPAFDLSALLALLLAQRALCTLEIPQ</sequence>
<protein>
    <submittedName>
        <fullName evidence="2">DUF2063 domain-containing protein</fullName>
    </submittedName>
</protein>
<reference evidence="2 3" key="1">
    <citation type="submission" date="2019-12" db="EMBL/GenBank/DDBJ databases">
        <authorList>
            <person name="Li M."/>
        </authorList>
    </citation>
    <scope>NUCLEOTIDE SEQUENCE [LARGE SCALE GENOMIC DNA]</scope>
    <source>
        <strain evidence="2 3">GBMRC 2024</strain>
    </source>
</reference>
<dbReference type="EMBL" id="WUMU01000003">
    <property type="protein sequence ID" value="MXN17266.1"/>
    <property type="molecule type" value="Genomic_DNA"/>
</dbReference>